<organism evidence="1 2">
    <name type="scientific">Dyella mobilis</name>
    <dbReference type="NCBI Taxonomy" id="1849582"/>
    <lineage>
        <taxon>Bacteria</taxon>
        <taxon>Pseudomonadati</taxon>
        <taxon>Pseudomonadota</taxon>
        <taxon>Gammaproteobacteria</taxon>
        <taxon>Lysobacterales</taxon>
        <taxon>Rhodanobacteraceae</taxon>
        <taxon>Dyella</taxon>
    </lineage>
</organism>
<evidence type="ECO:0000313" key="1">
    <source>
        <dbReference type="EMBL" id="MBM7128968.1"/>
    </source>
</evidence>
<evidence type="ECO:0000313" key="2">
    <source>
        <dbReference type="Proteomes" id="UP001430193"/>
    </source>
</evidence>
<dbReference type="Proteomes" id="UP001430193">
    <property type="component" value="Unassembled WGS sequence"/>
</dbReference>
<keyword evidence="2" id="KW-1185">Reference proteome</keyword>
<dbReference type="EMBL" id="JADIKF010000036">
    <property type="protein sequence ID" value="MBM7128968.1"/>
    <property type="molecule type" value="Genomic_DNA"/>
</dbReference>
<sequence length="101" mass="10971">MRRGHLKLMEKNDTHAIPGPDDTGLMSECYSYGYQAARDVRNVLKAAHDIEPEMSAVSTWYRLTGIAALGGLTAEQLVHAGRALEVLRFLRSIKAGGGLSS</sequence>
<proteinExistence type="predicted"/>
<dbReference type="RefSeq" id="WP_204630588.1">
    <property type="nucleotide sequence ID" value="NZ_BSOC01000007.1"/>
</dbReference>
<reference evidence="1" key="1">
    <citation type="submission" date="2020-10" db="EMBL/GenBank/DDBJ databases">
        <title>Phylogeny of dyella-like bacteria.</title>
        <authorList>
            <person name="Fu J."/>
        </authorList>
    </citation>
    <scope>NUCLEOTIDE SEQUENCE</scope>
    <source>
        <strain evidence="1">DHON07</strain>
    </source>
</reference>
<comment type="caution">
    <text evidence="1">The sequence shown here is derived from an EMBL/GenBank/DDBJ whole genome shotgun (WGS) entry which is preliminary data.</text>
</comment>
<name>A0ABS2KDK4_9GAMM</name>
<gene>
    <name evidence="1" type="ORF">ISS99_05480</name>
</gene>
<protein>
    <submittedName>
        <fullName evidence="1">Uncharacterized protein</fullName>
    </submittedName>
</protein>
<accession>A0ABS2KDK4</accession>